<comment type="similarity">
    <text evidence="1">Belongs to the SIMIBI class G3E GTPase family. HypB/HupM subfamily.</text>
</comment>
<evidence type="ECO:0000256" key="7">
    <source>
        <dbReference type="ARBA" id="ARBA00023134"/>
    </source>
</evidence>
<dbReference type="GO" id="GO:0005525">
    <property type="term" value="F:GTP binding"/>
    <property type="evidence" value="ECO:0007669"/>
    <property type="project" value="UniProtKB-KW"/>
</dbReference>
<organism evidence="9 10">
    <name type="scientific">Edaphobacter modestus</name>
    <dbReference type="NCBI Taxonomy" id="388466"/>
    <lineage>
        <taxon>Bacteria</taxon>
        <taxon>Pseudomonadati</taxon>
        <taxon>Acidobacteriota</taxon>
        <taxon>Terriglobia</taxon>
        <taxon>Terriglobales</taxon>
        <taxon>Acidobacteriaceae</taxon>
        <taxon>Edaphobacter</taxon>
    </lineage>
</organism>
<dbReference type="EMBL" id="SHKW01000001">
    <property type="protein sequence ID" value="RZU38928.1"/>
    <property type="molecule type" value="Genomic_DNA"/>
</dbReference>
<dbReference type="SUPFAM" id="SSF52540">
    <property type="entry name" value="P-loop containing nucleoside triphosphate hydrolases"/>
    <property type="match status" value="1"/>
</dbReference>
<reference evidence="9 10" key="1">
    <citation type="submission" date="2019-02" db="EMBL/GenBank/DDBJ databases">
        <title>Genomic Encyclopedia of Archaeal and Bacterial Type Strains, Phase II (KMG-II): from individual species to whole genera.</title>
        <authorList>
            <person name="Goeker M."/>
        </authorList>
    </citation>
    <scope>NUCLEOTIDE SEQUENCE [LARGE SCALE GENOMIC DNA]</scope>
    <source>
        <strain evidence="9 10">DSM 18101</strain>
    </source>
</reference>
<evidence type="ECO:0000256" key="2">
    <source>
        <dbReference type="ARBA" id="ARBA00022596"/>
    </source>
</evidence>
<dbReference type="GO" id="GO:0016151">
    <property type="term" value="F:nickel cation binding"/>
    <property type="evidence" value="ECO:0007669"/>
    <property type="project" value="InterPro"/>
</dbReference>
<dbReference type="InterPro" id="IPR004392">
    <property type="entry name" value="Hyd_mat_HypB"/>
</dbReference>
<dbReference type="GO" id="GO:0051604">
    <property type="term" value="P:protein maturation"/>
    <property type="evidence" value="ECO:0007669"/>
    <property type="project" value="InterPro"/>
</dbReference>
<dbReference type="GO" id="GO:0003924">
    <property type="term" value="F:GTPase activity"/>
    <property type="evidence" value="ECO:0007669"/>
    <property type="project" value="InterPro"/>
</dbReference>
<evidence type="ECO:0000256" key="6">
    <source>
        <dbReference type="ARBA" id="ARBA00022833"/>
    </source>
</evidence>
<dbReference type="InterPro" id="IPR027417">
    <property type="entry name" value="P-loop_NTPase"/>
</dbReference>
<name>A0A4Q7YNK8_9BACT</name>
<dbReference type="GO" id="GO:0008270">
    <property type="term" value="F:zinc ion binding"/>
    <property type="evidence" value="ECO:0007669"/>
    <property type="project" value="TreeGrafter"/>
</dbReference>
<keyword evidence="4" id="KW-0547">Nucleotide-binding</keyword>
<evidence type="ECO:0000313" key="9">
    <source>
        <dbReference type="EMBL" id="RZU38928.1"/>
    </source>
</evidence>
<dbReference type="Proteomes" id="UP000292958">
    <property type="component" value="Unassembled WGS sequence"/>
</dbReference>
<dbReference type="AlphaFoldDB" id="A0A4Q7YNK8"/>
<dbReference type="PANTHER" id="PTHR30134">
    <property type="entry name" value="HYDROGENASE PROTEIN ASSEMBLY PROTEIN, NICKEL CHAPERONE"/>
    <property type="match status" value="1"/>
</dbReference>
<evidence type="ECO:0000256" key="1">
    <source>
        <dbReference type="ARBA" id="ARBA00006211"/>
    </source>
</evidence>
<dbReference type="OrthoDB" id="9802035at2"/>
<dbReference type="InterPro" id="IPR003495">
    <property type="entry name" value="CobW/HypB/UreG_nucleotide-bd"/>
</dbReference>
<keyword evidence="2" id="KW-0533">Nickel</keyword>
<evidence type="ECO:0000256" key="3">
    <source>
        <dbReference type="ARBA" id="ARBA00022723"/>
    </source>
</evidence>
<accession>A0A4Q7YNK8</accession>
<dbReference type="Pfam" id="PF02492">
    <property type="entry name" value="cobW"/>
    <property type="match status" value="1"/>
</dbReference>
<gene>
    <name evidence="9" type="ORF">BDD14_0237</name>
</gene>
<feature type="domain" description="CobW/HypB/UreG nucleotide-binding" evidence="8">
    <location>
        <begin position="34"/>
        <end position="192"/>
    </location>
</feature>
<keyword evidence="7" id="KW-0342">GTP-binding</keyword>
<dbReference type="RefSeq" id="WP_130417213.1">
    <property type="nucleotide sequence ID" value="NZ_SHKW01000001.1"/>
</dbReference>
<proteinExistence type="inferred from homology"/>
<evidence type="ECO:0000256" key="5">
    <source>
        <dbReference type="ARBA" id="ARBA00022801"/>
    </source>
</evidence>
<dbReference type="PANTHER" id="PTHR30134:SF2">
    <property type="entry name" value="HYDROGENASE MATURATION FACTOR HYPB"/>
    <property type="match status" value="1"/>
</dbReference>
<evidence type="ECO:0000313" key="10">
    <source>
        <dbReference type="Proteomes" id="UP000292958"/>
    </source>
</evidence>
<protein>
    <submittedName>
        <fullName evidence="9">Hydrogenase nickel incorporation protein HypB</fullName>
    </submittedName>
</protein>
<comment type="caution">
    <text evidence="9">The sequence shown here is derived from an EMBL/GenBank/DDBJ whole genome shotgun (WGS) entry which is preliminary data.</text>
</comment>
<keyword evidence="6" id="KW-0862">Zinc</keyword>
<dbReference type="Gene3D" id="3.40.50.300">
    <property type="entry name" value="P-loop containing nucleotide triphosphate hydrolases"/>
    <property type="match status" value="1"/>
</dbReference>
<evidence type="ECO:0000256" key="4">
    <source>
        <dbReference type="ARBA" id="ARBA00022741"/>
    </source>
</evidence>
<keyword evidence="5" id="KW-0378">Hydrolase</keyword>
<keyword evidence="3" id="KW-0479">Metal-binding</keyword>
<dbReference type="NCBIfam" id="TIGR00073">
    <property type="entry name" value="hypB"/>
    <property type="match status" value="1"/>
</dbReference>
<dbReference type="PIRSF" id="PIRSF005624">
    <property type="entry name" value="Ni-bind_GTPase"/>
    <property type="match status" value="1"/>
</dbReference>
<keyword evidence="10" id="KW-1185">Reference proteome</keyword>
<evidence type="ECO:0000259" key="8">
    <source>
        <dbReference type="Pfam" id="PF02492"/>
    </source>
</evidence>
<sequence length="236" mass="25593">MSTRIVEVRAKVMKQNDLLAHSLRERFTASGVFVVGLVSSPGSGKTAFLEKLLGGLAADFRIAALVGDLATENDAARLKRATPNVRQITTGTICHLDARMIEKALDGWQLDALDFLFIENVGNLVCPSSYDLGEGLRFVLLSATEGEDKPLKYPTIFNSSDVAIITKMDMAALAEFDVAAARRNIETVRPGMLIFEVSAKTGSGMQDVLKLLRDRLVDSQEPSLAPQNPRSVESAI</sequence>